<evidence type="ECO:0000256" key="7">
    <source>
        <dbReference type="ARBA" id="ARBA00023136"/>
    </source>
</evidence>
<sequence>PGPHTLRNLFWAVSEPGPGLPEFIATGSVDGQLTVHYDSERGSAVPRAEWMARNLDPQYWDGQTQIAQGWQAGFRVDLNTLRGRYNQSAGECGARSLPRTGHGGRVVGMGGGDGCNGGQCRGGGVSVNKGTRGAAHGEGLV</sequence>
<keyword evidence="6" id="KW-1133">Transmembrane helix</keyword>
<accession>A0A674J0W2</accession>
<keyword evidence="7" id="KW-0472">Membrane</keyword>
<keyword evidence="8" id="KW-1015">Disulfide bond</keyword>
<proteinExistence type="predicted"/>
<dbReference type="Proteomes" id="UP000472274">
    <property type="component" value="Unplaced"/>
</dbReference>
<feature type="domain" description="MHC class I-like antigen recognition-like" evidence="10">
    <location>
        <begin position="3"/>
        <end position="90"/>
    </location>
</feature>
<reference evidence="11" key="1">
    <citation type="submission" date="2025-08" db="UniProtKB">
        <authorList>
            <consortium name="Ensembl"/>
        </authorList>
    </citation>
    <scope>IDENTIFICATION</scope>
</reference>
<organism evidence="11 12">
    <name type="scientific">Terrapene triunguis</name>
    <name type="common">Three-toed box turtle</name>
    <dbReference type="NCBI Taxonomy" id="2587831"/>
    <lineage>
        <taxon>Eukaryota</taxon>
        <taxon>Metazoa</taxon>
        <taxon>Chordata</taxon>
        <taxon>Craniata</taxon>
        <taxon>Vertebrata</taxon>
        <taxon>Euteleostomi</taxon>
        <taxon>Archelosauria</taxon>
        <taxon>Testudinata</taxon>
        <taxon>Testudines</taxon>
        <taxon>Cryptodira</taxon>
        <taxon>Durocryptodira</taxon>
        <taxon>Testudinoidea</taxon>
        <taxon>Emydidae</taxon>
        <taxon>Terrapene</taxon>
    </lineage>
</organism>
<evidence type="ECO:0000256" key="4">
    <source>
        <dbReference type="ARBA" id="ARBA00022729"/>
    </source>
</evidence>
<evidence type="ECO:0000256" key="8">
    <source>
        <dbReference type="ARBA" id="ARBA00023157"/>
    </source>
</evidence>
<dbReference type="GO" id="GO:0042612">
    <property type="term" value="C:MHC class I protein complex"/>
    <property type="evidence" value="ECO:0007669"/>
    <property type="project" value="UniProtKB-KW"/>
</dbReference>
<dbReference type="InParanoid" id="A0A674J0W2"/>
<dbReference type="PANTHER" id="PTHR16675">
    <property type="entry name" value="MHC CLASS I-RELATED"/>
    <property type="match status" value="1"/>
</dbReference>
<evidence type="ECO:0000256" key="3">
    <source>
        <dbReference type="ARBA" id="ARBA00022692"/>
    </source>
</evidence>
<evidence type="ECO:0000313" key="12">
    <source>
        <dbReference type="Proteomes" id="UP000472274"/>
    </source>
</evidence>
<evidence type="ECO:0000259" key="10">
    <source>
        <dbReference type="Pfam" id="PF00129"/>
    </source>
</evidence>
<evidence type="ECO:0000256" key="9">
    <source>
        <dbReference type="ARBA" id="ARBA00023180"/>
    </source>
</evidence>
<keyword evidence="5" id="KW-0391">Immunity</keyword>
<dbReference type="GO" id="GO:0009897">
    <property type="term" value="C:external side of plasma membrane"/>
    <property type="evidence" value="ECO:0007669"/>
    <property type="project" value="TreeGrafter"/>
</dbReference>
<dbReference type="InterPro" id="IPR037055">
    <property type="entry name" value="MHC_I-like_Ag-recog_sf"/>
</dbReference>
<dbReference type="GeneTree" id="ENSGT01120000271828"/>
<name>A0A674J0W2_9SAUR</name>
<evidence type="ECO:0000256" key="6">
    <source>
        <dbReference type="ARBA" id="ARBA00022989"/>
    </source>
</evidence>
<keyword evidence="12" id="KW-1185">Reference proteome</keyword>
<comment type="subcellular location">
    <subcellularLocation>
        <location evidence="1">Membrane</location>
        <topology evidence="1">Single-pass type I membrane protein</topology>
    </subcellularLocation>
</comment>
<evidence type="ECO:0000256" key="2">
    <source>
        <dbReference type="ARBA" id="ARBA00022451"/>
    </source>
</evidence>
<dbReference type="InterPro" id="IPR050208">
    <property type="entry name" value="MHC_class-I_related"/>
</dbReference>
<dbReference type="Ensembl" id="ENSTMTT00000015367.1">
    <property type="protein sequence ID" value="ENSTMTP00000014850.1"/>
    <property type="gene ID" value="ENSTMTG00000010824.1"/>
</dbReference>
<dbReference type="SUPFAM" id="SSF54452">
    <property type="entry name" value="MHC antigen-recognition domain"/>
    <property type="match status" value="1"/>
</dbReference>
<dbReference type="AlphaFoldDB" id="A0A674J0W2"/>
<dbReference type="Pfam" id="PF00129">
    <property type="entry name" value="MHC_I"/>
    <property type="match status" value="1"/>
</dbReference>
<keyword evidence="3" id="KW-0812">Transmembrane</keyword>
<dbReference type="GO" id="GO:0005615">
    <property type="term" value="C:extracellular space"/>
    <property type="evidence" value="ECO:0007669"/>
    <property type="project" value="TreeGrafter"/>
</dbReference>
<keyword evidence="2" id="KW-0490">MHC I</keyword>
<reference evidence="11" key="2">
    <citation type="submission" date="2025-09" db="UniProtKB">
        <authorList>
            <consortium name="Ensembl"/>
        </authorList>
    </citation>
    <scope>IDENTIFICATION</scope>
</reference>
<keyword evidence="9" id="KW-0325">Glycoprotein</keyword>
<protein>
    <recommendedName>
        <fullName evidence="10">MHC class I-like antigen recognition-like domain-containing protein</fullName>
    </recommendedName>
</protein>
<dbReference type="GO" id="GO:0006955">
    <property type="term" value="P:immune response"/>
    <property type="evidence" value="ECO:0007669"/>
    <property type="project" value="TreeGrafter"/>
</dbReference>
<dbReference type="PANTHER" id="PTHR16675:SF242">
    <property type="entry name" value="MAJOR HISTOCOMPATIBILITY COMPLEX CLASS I-RELATED GENE PROTEIN"/>
    <property type="match status" value="1"/>
</dbReference>
<dbReference type="InterPro" id="IPR011161">
    <property type="entry name" value="MHC_I-like_Ag-recog"/>
</dbReference>
<dbReference type="InterPro" id="IPR011162">
    <property type="entry name" value="MHC_I/II-like_Ag-recog"/>
</dbReference>
<keyword evidence="4" id="KW-0732">Signal</keyword>
<dbReference type="Gene3D" id="3.30.500.10">
    <property type="entry name" value="MHC class I-like antigen recognition-like"/>
    <property type="match status" value="1"/>
</dbReference>
<evidence type="ECO:0000256" key="1">
    <source>
        <dbReference type="ARBA" id="ARBA00004479"/>
    </source>
</evidence>
<evidence type="ECO:0000313" key="11">
    <source>
        <dbReference type="Ensembl" id="ENSTMTP00000014850.1"/>
    </source>
</evidence>
<dbReference type="GO" id="GO:0002474">
    <property type="term" value="P:antigen processing and presentation of peptide antigen via MHC class I"/>
    <property type="evidence" value="ECO:0007669"/>
    <property type="project" value="UniProtKB-KW"/>
</dbReference>
<evidence type="ECO:0000256" key="5">
    <source>
        <dbReference type="ARBA" id="ARBA00022859"/>
    </source>
</evidence>